<dbReference type="Gene3D" id="2.40.100.10">
    <property type="entry name" value="Cyclophilin-like"/>
    <property type="match status" value="2"/>
</dbReference>
<evidence type="ECO:0000256" key="3">
    <source>
        <dbReference type="ARBA" id="ARBA00023110"/>
    </source>
</evidence>
<keyword evidence="3" id="KW-0697">Rotamase</keyword>
<dbReference type="Proteomes" id="UP001403385">
    <property type="component" value="Unassembled WGS sequence"/>
</dbReference>
<evidence type="ECO:0000256" key="1">
    <source>
        <dbReference type="ARBA" id="ARBA00007365"/>
    </source>
</evidence>
<dbReference type="GO" id="GO:0006457">
    <property type="term" value="P:protein folding"/>
    <property type="evidence" value="ECO:0007669"/>
    <property type="project" value="InterPro"/>
</dbReference>
<dbReference type="PROSITE" id="PS00170">
    <property type="entry name" value="CSA_PPIASE_1"/>
    <property type="match status" value="1"/>
</dbReference>
<evidence type="ECO:0000256" key="4">
    <source>
        <dbReference type="ARBA" id="ARBA00023235"/>
    </source>
</evidence>
<dbReference type="GO" id="GO:0003755">
    <property type="term" value="F:peptidyl-prolyl cis-trans isomerase activity"/>
    <property type="evidence" value="ECO:0007669"/>
    <property type="project" value="UniProtKB-KW"/>
</dbReference>
<dbReference type="PROSITE" id="PS50072">
    <property type="entry name" value="CSA_PPIASE_2"/>
    <property type="match status" value="1"/>
</dbReference>
<sequence length="307" mass="35384">MIQFNYTGILLFCFVCFTACNKQQEKANTSTEEIIIDPNSASDYLVTIQTSKGSMKVILFDETPKHKANFLKLAQEGFYDDLLFHRVIESFMIQGGDPESKEAETGERLGRGNPGYTVPAEFHSMLFHEKGALSAARLGDAQNPEKESNGSQFFIVQGKKFNEEELKTARVDFNNLYKYFIQLIDRDQFYDLKNSYLELQLQNDQKALEEMILNLKDTIENIYKIELDKPLSEKEISLYTQKGGFPSLDQEYTVFGKVVEGLEIIDQIATLPTDDYNRPKEDIRFKVSFEKVPRKEIIQKYGEVYTK</sequence>
<dbReference type="InterPro" id="IPR044666">
    <property type="entry name" value="Cyclophilin_A-like"/>
</dbReference>
<accession>A0AAW9S690</accession>
<feature type="domain" description="PPIase cyclophilin-type" evidence="5">
    <location>
        <begin position="53"/>
        <end position="283"/>
    </location>
</feature>
<dbReference type="InterPro" id="IPR020892">
    <property type="entry name" value="Cyclophilin-type_PPIase_CS"/>
</dbReference>
<dbReference type="PANTHER" id="PTHR45625">
    <property type="entry name" value="PEPTIDYL-PROLYL CIS-TRANS ISOMERASE-RELATED"/>
    <property type="match status" value="1"/>
</dbReference>
<protein>
    <recommendedName>
        <fullName evidence="2">peptidylprolyl isomerase</fullName>
        <ecNumber evidence="2">5.2.1.8</ecNumber>
    </recommendedName>
</protein>
<dbReference type="CDD" id="cd00317">
    <property type="entry name" value="cyclophilin"/>
    <property type="match status" value="1"/>
</dbReference>
<dbReference type="PANTHER" id="PTHR45625:SF4">
    <property type="entry name" value="PEPTIDYLPROLYL ISOMERASE DOMAIN AND WD REPEAT-CONTAINING PROTEIN 1"/>
    <property type="match status" value="1"/>
</dbReference>
<dbReference type="PRINTS" id="PR00153">
    <property type="entry name" value="CSAPPISMRASE"/>
</dbReference>
<dbReference type="InterPro" id="IPR029000">
    <property type="entry name" value="Cyclophilin-like_dom_sf"/>
</dbReference>
<reference evidence="6 7" key="1">
    <citation type="submission" date="2024-04" db="EMBL/GenBank/DDBJ databases">
        <title>Novel genus in family Flammeovirgaceae.</title>
        <authorList>
            <person name="Nguyen T.H."/>
            <person name="Vuong T.Q."/>
            <person name="Le H."/>
            <person name="Kim S.-G."/>
        </authorList>
    </citation>
    <scope>NUCLEOTIDE SEQUENCE [LARGE SCALE GENOMIC DNA]</scope>
    <source>
        <strain evidence="6 7">JCM 23209</strain>
    </source>
</reference>
<gene>
    <name evidence="6" type="ORF">AAG747_15775</name>
</gene>
<dbReference type="RefSeq" id="WP_346822159.1">
    <property type="nucleotide sequence ID" value="NZ_JBDKWZ010000008.1"/>
</dbReference>
<dbReference type="AlphaFoldDB" id="A0AAW9S690"/>
<comment type="similarity">
    <text evidence="1">Belongs to the cyclophilin-type PPIase family.</text>
</comment>
<evidence type="ECO:0000259" key="5">
    <source>
        <dbReference type="PROSITE" id="PS50072"/>
    </source>
</evidence>
<keyword evidence="7" id="KW-1185">Reference proteome</keyword>
<organism evidence="6 7">
    <name type="scientific">Rapidithrix thailandica</name>
    <dbReference type="NCBI Taxonomy" id="413964"/>
    <lineage>
        <taxon>Bacteria</taxon>
        <taxon>Pseudomonadati</taxon>
        <taxon>Bacteroidota</taxon>
        <taxon>Cytophagia</taxon>
        <taxon>Cytophagales</taxon>
        <taxon>Flammeovirgaceae</taxon>
        <taxon>Rapidithrix</taxon>
    </lineage>
</organism>
<keyword evidence="4 6" id="KW-0413">Isomerase</keyword>
<dbReference type="SUPFAM" id="SSF50891">
    <property type="entry name" value="Cyclophilin-like"/>
    <property type="match status" value="2"/>
</dbReference>
<dbReference type="EMBL" id="JBDKWZ010000008">
    <property type="protein sequence ID" value="MEN7549383.1"/>
    <property type="molecule type" value="Genomic_DNA"/>
</dbReference>
<dbReference type="InterPro" id="IPR002130">
    <property type="entry name" value="Cyclophilin-type_PPIase_dom"/>
</dbReference>
<evidence type="ECO:0000256" key="2">
    <source>
        <dbReference type="ARBA" id="ARBA00013194"/>
    </source>
</evidence>
<evidence type="ECO:0000313" key="6">
    <source>
        <dbReference type="EMBL" id="MEN7549383.1"/>
    </source>
</evidence>
<dbReference type="EC" id="5.2.1.8" evidence="2"/>
<comment type="caution">
    <text evidence="6">The sequence shown here is derived from an EMBL/GenBank/DDBJ whole genome shotgun (WGS) entry which is preliminary data.</text>
</comment>
<dbReference type="Pfam" id="PF00160">
    <property type="entry name" value="Pro_isomerase"/>
    <property type="match status" value="2"/>
</dbReference>
<proteinExistence type="inferred from homology"/>
<evidence type="ECO:0000313" key="7">
    <source>
        <dbReference type="Proteomes" id="UP001403385"/>
    </source>
</evidence>
<name>A0AAW9S690_9BACT</name>